<evidence type="ECO:0000313" key="3">
    <source>
        <dbReference type="Proteomes" id="UP001476798"/>
    </source>
</evidence>
<sequence length="100" mass="11084">MPLHKYALLCASSSHTEFDSLSHKALFSNTSSTRCSVHLIPLNTIKHWIYSTHARRSGGSQVQQSLYILSSNPSDWSAPKDSSKPPKTLLVTLSSDTLKR</sequence>
<dbReference type="Proteomes" id="UP001476798">
    <property type="component" value="Unassembled WGS sequence"/>
</dbReference>
<evidence type="ECO:0000313" key="2">
    <source>
        <dbReference type="EMBL" id="MEQ2170860.1"/>
    </source>
</evidence>
<evidence type="ECO:0000256" key="1">
    <source>
        <dbReference type="SAM" id="MobiDB-lite"/>
    </source>
</evidence>
<protein>
    <submittedName>
        <fullName evidence="2">Uncharacterized protein</fullName>
    </submittedName>
</protein>
<feature type="region of interest" description="Disordered" evidence="1">
    <location>
        <begin position="72"/>
        <end position="100"/>
    </location>
</feature>
<reference evidence="2 3" key="1">
    <citation type="submission" date="2021-06" db="EMBL/GenBank/DDBJ databases">
        <authorList>
            <person name="Palmer J.M."/>
        </authorList>
    </citation>
    <scope>NUCLEOTIDE SEQUENCE [LARGE SCALE GENOMIC DNA]</scope>
    <source>
        <strain evidence="2 3">GA_2019</strain>
        <tissue evidence="2">Muscle</tissue>
    </source>
</reference>
<proteinExistence type="predicted"/>
<name>A0ABV0NHH3_9TELE</name>
<organism evidence="2 3">
    <name type="scientific">Goodea atripinnis</name>
    <dbReference type="NCBI Taxonomy" id="208336"/>
    <lineage>
        <taxon>Eukaryota</taxon>
        <taxon>Metazoa</taxon>
        <taxon>Chordata</taxon>
        <taxon>Craniata</taxon>
        <taxon>Vertebrata</taxon>
        <taxon>Euteleostomi</taxon>
        <taxon>Actinopterygii</taxon>
        <taxon>Neopterygii</taxon>
        <taxon>Teleostei</taxon>
        <taxon>Neoteleostei</taxon>
        <taxon>Acanthomorphata</taxon>
        <taxon>Ovalentaria</taxon>
        <taxon>Atherinomorphae</taxon>
        <taxon>Cyprinodontiformes</taxon>
        <taxon>Goodeidae</taxon>
        <taxon>Goodea</taxon>
    </lineage>
</organism>
<accession>A0ABV0NHH3</accession>
<keyword evidence="3" id="KW-1185">Reference proteome</keyword>
<feature type="compositionally biased region" description="Polar residues" evidence="1">
    <location>
        <begin position="91"/>
        <end position="100"/>
    </location>
</feature>
<dbReference type="EMBL" id="JAHRIO010040178">
    <property type="protein sequence ID" value="MEQ2170860.1"/>
    <property type="molecule type" value="Genomic_DNA"/>
</dbReference>
<gene>
    <name evidence="2" type="ORF">GOODEAATRI_004624</name>
</gene>
<comment type="caution">
    <text evidence="2">The sequence shown here is derived from an EMBL/GenBank/DDBJ whole genome shotgun (WGS) entry which is preliminary data.</text>
</comment>